<dbReference type="Pfam" id="PF12680">
    <property type="entry name" value="SnoaL_2"/>
    <property type="match status" value="1"/>
</dbReference>
<dbReference type="Gene3D" id="3.10.450.50">
    <property type="match status" value="1"/>
</dbReference>
<gene>
    <name evidence="2" type="ORF">ACFQ21_01185</name>
</gene>
<evidence type="ECO:0000313" key="3">
    <source>
        <dbReference type="Proteomes" id="UP001597112"/>
    </source>
</evidence>
<organism evidence="2 3">
    <name type="scientific">Ohtaekwangia kribbensis</name>
    <dbReference type="NCBI Taxonomy" id="688913"/>
    <lineage>
        <taxon>Bacteria</taxon>
        <taxon>Pseudomonadati</taxon>
        <taxon>Bacteroidota</taxon>
        <taxon>Cytophagia</taxon>
        <taxon>Cytophagales</taxon>
        <taxon>Fulvivirgaceae</taxon>
        <taxon>Ohtaekwangia</taxon>
    </lineage>
</organism>
<dbReference type="RefSeq" id="WP_377573631.1">
    <property type="nucleotide sequence ID" value="NZ_JBHTKA010000001.1"/>
</dbReference>
<evidence type="ECO:0000313" key="2">
    <source>
        <dbReference type="EMBL" id="MFD0997890.1"/>
    </source>
</evidence>
<reference evidence="3" key="1">
    <citation type="journal article" date="2019" name="Int. J. Syst. Evol. Microbiol.">
        <title>The Global Catalogue of Microorganisms (GCM) 10K type strain sequencing project: providing services to taxonomists for standard genome sequencing and annotation.</title>
        <authorList>
            <consortium name="The Broad Institute Genomics Platform"/>
            <consortium name="The Broad Institute Genome Sequencing Center for Infectious Disease"/>
            <person name="Wu L."/>
            <person name="Ma J."/>
        </authorList>
    </citation>
    <scope>NUCLEOTIDE SEQUENCE [LARGE SCALE GENOMIC DNA]</scope>
    <source>
        <strain evidence="3">CCUG 58938</strain>
    </source>
</reference>
<keyword evidence="3" id="KW-1185">Reference proteome</keyword>
<proteinExistence type="predicted"/>
<dbReference type="EMBL" id="JBHTKA010000001">
    <property type="protein sequence ID" value="MFD0997890.1"/>
    <property type="molecule type" value="Genomic_DNA"/>
</dbReference>
<dbReference type="InterPro" id="IPR032710">
    <property type="entry name" value="NTF2-like_dom_sf"/>
</dbReference>
<dbReference type="Proteomes" id="UP001597112">
    <property type="component" value="Unassembled WGS sequence"/>
</dbReference>
<dbReference type="SUPFAM" id="SSF54427">
    <property type="entry name" value="NTF2-like"/>
    <property type="match status" value="1"/>
</dbReference>
<dbReference type="InterPro" id="IPR037401">
    <property type="entry name" value="SnoaL-like"/>
</dbReference>
<feature type="domain" description="SnoaL-like" evidence="1">
    <location>
        <begin position="22"/>
        <end position="106"/>
    </location>
</feature>
<accession>A0ABW3JXH0</accession>
<sequence>MNEAMNEAMNEELASIEATAVAYLTAFNRADVAHVLATYADDGVLMGPGLRASVGKDDLARIYPDVFQAVGFNMHYEIKEVVQISPDWAFVRSSTEGSETNKATGVVMHSAYNELFLLRKSATGAWQIARYCTSRISP</sequence>
<name>A0ABW3JXH0_9BACT</name>
<protein>
    <submittedName>
        <fullName evidence="2">YybH family protein</fullName>
    </submittedName>
</protein>
<evidence type="ECO:0000259" key="1">
    <source>
        <dbReference type="Pfam" id="PF12680"/>
    </source>
</evidence>
<comment type="caution">
    <text evidence="2">The sequence shown here is derived from an EMBL/GenBank/DDBJ whole genome shotgun (WGS) entry which is preliminary data.</text>
</comment>